<proteinExistence type="predicted"/>
<reference evidence="2 3" key="1">
    <citation type="submission" date="2018-12" db="EMBL/GenBank/DDBJ databases">
        <title>Dyella dinghuensis sp. nov. DHOA06 and Dyella choica sp. nov. 4M-K27, isolated from forest soil.</title>
        <authorList>
            <person name="Qiu L.-H."/>
            <person name="Gao Z.-H."/>
        </authorList>
    </citation>
    <scope>NUCLEOTIDE SEQUENCE [LARGE SCALE GENOMIC DNA]</scope>
    <source>
        <strain evidence="2 3">4M-K27</strain>
    </source>
</reference>
<dbReference type="Proteomes" id="UP000274358">
    <property type="component" value="Unassembled WGS sequence"/>
</dbReference>
<feature type="domain" description="DUF4124" evidence="1">
    <location>
        <begin position="11"/>
        <end position="45"/>
    </location>
</feature>
<evidence type="ECO:0000313" key="3">
    <source>
        <dbReference type="Proteomes" id="UP000274358"/>
    </source>
</evidence>
<protein>
    <submittedName>
        <fullName evidence="2">DUF4124 domain-containing protein</fullName>
    </submittedName>
</protein>
<evidence type="ECO:0000259" key="1">
    <source>
        <dbReference type="Pfam" id="PF13511"/>
    </source>
</evidence>
<dbReference type="InterPro" id="IPR025392">
    <property type="entry name" value="DUF4124"/>
</dbReference>
<dbReference type="OrthoDB" id="5974779at2"/>
<keyword evidence="3" id="KW-1185">Reference proteome</keyword>
<comment type="caution">
    <text evidence="2">The sequence shown here is derived from an EMBL/GenBank/DDBJ whole genome shotgun (WGS) entry which is preliminary data.</text>
</comment>
<dbReference type="AlphaFoldDB" id="A0A432M0W9"/>
<organism evidence="2 3">
    <name type="scientific">Dyella choica</name>
    <dbReference type="NCBI Taxonomy" id="1927959"/>
    <lineage>
        <taxon>Bacteria</taxon>
        <taxon>Pseudomonadati</taxon>
        <taxon>Pseudomonadota</taxon>
        <taxon>Gammaproteobacteria</taxon>
        <taxon>Lysobacterales</taxon>
        <taxon>Rhodanobacteraceae</taxon>
        <taxon>Dyella</taxon>
    </lineage>
</organism>
<dbReference type="EMBL" id="RYYV01000022">
    <property type="protein sequence ID" value="RUL70527.1"/>
    <property type="molecule type" value="Genomic_DNA"/>
</dbReference>
<name>A0A432M0W9_9GAMM</name>
<gene>
    <name evidence="2" type="ORF">EKH80_20225</name>
</gene>
<dbReference type="RefSeq" id="WP_126686614.1">
    <property type="nucleotide sequence ID" value="NZ_RYYV01000022.1"/>
</dbReference>
<dbReference type="Pfam" id="PF13511">
    <property type="entry name" value="DUF4124"/>
    <property type="match status" value="1"/>
</dbReference>
<accession>A0A432M0W9</accession>
<evidence type="ECO:0000313" key="2">
    <source>
        <dbReference type="EMBL" id="RUL70527.1"/>
    </source>
</evidence>
<sequence length="195" mass="21888">MQARFGMIVLLPLMVSTANGTDIYKCTGKNGTVSYSDTPCPSQQTTLLHKETEAEAAEAKQNRIANTVYRLLDSGHDEEARDFAAANGVSALYRDRVQANVRHQQEQRAKEVAQDAQMRREMQAEDEARHQKTMQEMQDKRVAADAAQEKFRKEHWSEIKQQHPGDALQSQSAKTFNSARGKWCTVGKDGSTVCE</sequence>